<organism evidence="1 2">
    <name type="scientific">Vicia faba</name>
    <name type="common">Broad bean</name>
    <name type="synonym">Faba vulgaris</name>
    <dbReference type="NCBI Taxonomy" id="3906"/>
    <lineage>
        <taxon>Eukaryota</taxon>
        <taxon>Viridiplantae</taxon>
        <taxon>Streptophyta</taxon>
        <taxon>Embryophyta</taxon>
        <taxon>Tracheophyta</taxon>
        <taxon>Spermatophyta</taxon>
        <taxon>Magnoliopsida</taxon>
        <taxon>eudicotyledons</taxon>
        <taxon>Gunneridae</taxon>
        <taxon>Pentapetalae</taxon>
        <taxon>rosids</taxon>
        <taxon>fabids</taxon>
        <taxon>Fabales</taxon>
        <taxon>Fabaceae</taxon>
        <taxon>Papilionoideae</taxon>
        <taxon>50 kb inversion clade</taxon>
        <taxon>NPAAA clade</taxon>
        <taxon>Hologalegina</taxon>
        <taxon>IRL clade</taxon>
        <taxon>Fabeae</taxon>
        <taxon>Vicia</taxon>
    </lineage>
</organism>
<dbReference type="EMBL" id="OX451737">
    <property type="protein sequence ID" value="CAI8600058.1"/>
    <property type="molecule type" value="Genomic_DNA"/>
</dbReference>
<evidence type="ECO:0000313" key="2">
    <source>
        <dbReference type="Proteomes" id="UP001157006"/>
    </source>
</evidence>
<dbReference type="AlphaFoldDB" id="A0AAV0ZSS6"/>
<name>A0AAV0ZSS6_VICFA</name>
<protein>
    <submittedName>
        <fullName evidence="1">Uncharacterized protein</fullName>
    </submittedName>
</protein>
<evidence type="ECO:0000313" key="1">
    <source>
        <dbReference type="EMBL" id="CAI8600058.1"/>
    </source>
</evidence>
<sequence>MKVDNWTGDPLINDIDIGQLINKGINSHIRIAELSTNGCWNIPADWFAWFLFLNPLIAHLPPPDDSADDYLGWNCNTTSLLVLKDAYCFKAKSGSDCPWSKEIWHSNTP</sequence>
<accession>A0AAV0ZSS6</accession>
<reference evidence="1 2" key="1">
    <citation type="submission" date="2023-01" db="EMBL/GenBank/DDBJ databases">
        <authorList>
            <person name="Kreplak J."/>
        </authorList>
    </citation>
    <scope>NUCLEOTIDE SEQUENCE [LARGE SCALE GENOMIC DNA]</scope>
</reference>
<proteinExistence type="predicted"/>
<dbReference type="Proteomes" id="UP001157006">
    <property type="component" value="Chromosome 2"/>
</dbReference>
<gene>
    <name evidence="1" type="ORF">VFH_II204280</name>
</gene>
<keyword evidence="2" id="KW-1185">Reference proteome</keyword>